<protein>
    <submittedName>
        <fullName evidence="9">Outer membrane protein TolC</fullName>
    </submittedName>
</protein>
<name>A0A521C2M5_9SPHI</name>
<proteinExistence type="inferred from homology"/>
<evidence type="ECO:0000256" key="4">
    <source>
        <dbReference type="ARBA" id="ARBA00022452"/>
    </source>
</evidence>
<dbReference type="Proteomes" id="UP000315971">
    <property type="component" value="Unassembled WGS sequence"/>
</dbReference>
<keyword evidence="3" id="KW-0813">Transport</keyword>
<reference evidence="9 10" key="1">
    <citation type="submission" date="2017-05" db="EMBL/GenBank/DDBJ databases">
        <authorList>
            <person name="Varghese N."/>
            <person name="Submissions S."/>
        </authorList>
    </citation>
    <scope>NUCLEOTIDE SEQUENCE [LARGE SCALE GENOMIC DNA]</scope>
    <source>
        <strain evidence="9 10">DSM 21342</strain>
    </source>
</reference>
<dbReference type="InterPro" id="IPR051906">
    <property type="entry name" value="TolC-like"/>
</dbReference>
<dbReference type="GO" id="GO:1990281">
    <property type="term" value="C:efflux pump complex"/>
    <property type="evidence" value="ECO:0007669"/>
    <property type="project" value="TreeGrafter"/>
</dbReference>
<dbReference type="AlphaFoldDB" id="A0A521C2M5"/>
<dbReference type="PANTHER" id="PTHR30026:SF20">
    <property type="entry name" value="OUTER MEMBRANE PROTEIN TOLC"/>
    <property type="match status" value="1"/>
</dbReference>
<keyword evidence="4" id="KW-1134">Transmembrane beta strand</keyword>
<keyword evidence="10" id="KW-1185">Reference proteome</keyword>
<dbReference type="OrthoDB" id="1271612at2"/>
<dbReference type="EMBL" id="FXSZ01000003">
    <property type="protein sequence ID" value="SMO53648.1"/>
    <property type="molecule type" value="Genomic_DNA"/>
</dbReference>
<accession>A0A521C2M5</accession>
<comment type="similarity">
    <text evidence="2">Belongs to the outer membrane factor (OMF) (TC 1.B.17) family.</text>
</comment>
<evidence type="ECO:0000256" key="7">
    <source>
        <dbReference type="ARBA" id="ARBA00023237"/>
    </source>
</evidence>
<organism evidence="9 10">
    <name type="scientific">Solitalea koreensis</name>
    <dbReference type="NCBI Taxonomy" id="543615"/>
    <lineage>
        <taxon>Bacteria</taxon>
        <taxon>Pseudomonadati</taxon>
        <taxon>Bacteroidota</taxon>
        <taxon>Sphingobacteriia</taxon>
        <taxon>Sphingobacteriales</taxon>
        <taxon>Sphingobacteriaceae</taxon>
        <taxon>Solitalea</taxon>
    </lineage>
</organism>
<evidence type="ECO:0000313" key="9">
    <source>
        <dbReference type="EMBL" id="SMO53648.1"/>
    </source>
</evidence>
<dbReference type="PANTHER" id="PTHR30026">
    <property type="entry name" value="OUTER MEMBRANE PROTEIN TOLC"/>
    <property type="match status" value="1"/>
</dbReference>
<dbReference type="GO" id="GO:0015562">
    <property type="term" value="F:efflux transmembrane transporter activity"/>
    <property type="evidence" value="ECO:0007669"/>
    <property type="project" value="InterPro"/>
</dbReference>
<evidence type="ECO:0000256" key="6">
    <source>
        <dbReference type="ARBA" id="ARBA00023136"/>
    </source>
</evidence>
<gene>
    <name evidence="9" type="ORF">SAMN06265350_103149</name>
</gene>
<feature type="coiled-coil region" evidence="8">
    <location>
        <begin position="165"/>
        <end position="199"/>
    </location>
</feature>
<dbReference type="InterPro" id="IPR003423">
    <property type="entry name" value="OMP_efflux"/>
</dbReference>
<keyword evidence="8" id="KW-0175">Coiled coil</keyword>
<sequence length="443" mass="50783">MVTRITFLVAASLIIGDIDPIFAQNRELLVREISLEAITQLAQQNNLQLKMAQKDHAITVENIESAKIARAPYVNFAGNYNFIGNPVLYRGFYSNDTTINYHNHQATWNLAAGIPIYLGGKINTQIEQSKIVNRIQNELLSMTENQLKLSIITQFYTLYKLYREVEIIEENIKNVKINIKQLESKVANGQNLISDLTRTQLQLSNFEIQVYKTWNDIDLLSNYLCIQTGLPSNTRLRPKEVVLVIPGDSLQYEQCRQEAFANRNEIKQSLLQKNYAEMSLKMTRSFYKPAISGTALYSSNYPVPGTFPPQPDILNYWAVGIGLSYDISSIYNLNHRVKADKLQIKKEDDNIAQVKNNIDQEVKSDYVHFIESKSNIVAYRKNVEMAELNYRIVKSRYDNDFALIIDMIDAELQVNDSNLSLNKAIIDSIIQYYSLLYSMGKLN</sequence>
<evidence type="ECO:0000313" key="10">
    <source>
        <dbReference type="Proteomes" id="UP000315971"/>
    </source>
</evidence>
<evidence type="ECO:0000256" key="5">
    <source>
        <dbReference type="ARBA" id="ARBA00022692"/>
    </source>
</evidence>
<keyword evidence="5" id="KW-0812">Transmembrane</keyword>
<keyword evidence="6" id="KW-0472">Membrane</keyword>
<comment type="subcellular location">
    <subcellularLocation>
        <location evidence="1">Cell outer membrane</location>
    </subcellularLocation>
</comment>
<evidence type="ECO:0000256" key="8">
    <source>
        <dbReference type="SAM" id="Coils"/>
    </source>
</evidence>
<evidence type="ECO:0000256" key="2">
    <source>
        <dbReference type="ARBA" id="ARBA00007613"/>
    </source>
</evidence>
<keyword evidence="7" id="KW-0998">Cell outer membrane</keyword>
<evidence type="ECO:0000256" key="3">
    <source>
        <dbReference type="ARBA" id="ARBA00022448"/>
    </source>
</evidence>
<dbReference type="Gene3D" id="1.20.1600.10">
    <property type="entry name" value="Outer membrane efflux proteins (OEP)"/>
    <property type="match status" value="1"/>
</dbReference>
<evidence type="ECO:0000256" key="1">
    <source>
        <dbReference type="ARBA" id="ARBA00004442"/>
    </source>
</evidence>
<dbReference type="GO" id="GO:0015288">
    <property type="term" value="F:porin activity"/>
    <property type="evidence" value="ECO:0007669"/>
    <property type="project" value="TreeGrafter"/>
</dbReference>
<dbReference type="SUPFAM" id="SSF56954">
    <property type="entry name" value="Outer membrane efflux proteins (OEP)"/>
    <property type="match status" value="1"/>
</dbReference>
<dbReference type="Pfam" id="PF02321">
    <property type="entry name" value="OEP"/>
    <property type="match status" value="2"/>
</dbReference>
<dbReference type="GO" id="GO:0009279">
    <property type="term" value="C:cell outer membrane"/>
    <property type="evidence" value="ECO:0007669"/>
    <property type="project" value="UniProtKB-SubCell"/>
</dbReference>
<dbReference type="RefSeq" id="WP_142602457.1">
    <property type="nucleotide sequence ID" value="NZ_FXSZ01000003.1"/>
</dbReference>